<dbReference type="Gene3D" id="3.10.450.50">
    <property type="match status" value="1"/>
</dbReference>
<sequence length="128" mass="14921">MMNNNTCPCGSARNYSDCCGKIHSGREAAQDAEALMRARYSAFALQNIDFIYNTFHPTTRRFQNKKEIATWAQACKWIHLEIIRSTVNTVEFKAHYLDEEGQPHIHHEKSSFKMLNKQWFYVDGKIFA</sequence>
<protein>
    <submittedName>
        <fullName evidence="2">YchJ family metal-binding protein</fullName>
    </submittedName>
</protein>
<dbReference type="Pfam" id="PF02810">
    <property type="entry name" value="SEC-C"/>
    <property type="match status" value="1"/>
</dbReference>
<dbReference type="RefSeq" id="WP_345065791.1">
    <property type="nucleotide sequence ID" value="NZ_BAABGR010000011.1"/>
</dbReference>
<proteinExistence type="predicted"/>
<dbReference type="SUPFAM" id="SSF54427">
    <property type="entry name" value="NTF2-like"/>
    <property type="match status" value="1"/>
</dbReference>
<dbReference type="Pfam" id="PF17775">
    <property type="entry name" value="YchJ_M-like"/>
    <property type="match status" value="1"/>
</dbReference>
<gene>
    <name evidence="2" type="ORF">GCM10023173_10750</name>
</gene>
<reference evidence="3" key="1">
    <citation type="journal article" date="2019" name="Int. J. Syst. Evol. Microbiol.">
        <title>The Global Catalogue of Microorganisms (GCM) 10K type strain sequencing project: providing services to taxonomists for standard genome sequencing and annotation.</title>
        <authorList>
            <consortium name="The Broad Institute Genomics Platform"/>
            <consortium name="The Broad Institute Genome Sequencing Center for Infectious Disease"/>
            <person name="Wu L."/>
            <person name="Ma J."/>
        </authorList>
    </citation>
    <scope>NUCLEOTIDE SEQUENCE [LARGE SCALE GENOMIC DNA]</scope>
    <source>
        <strain evidence="3">JCM 17858</strain>
    </source>
</reference>
<dbReference type="Proteomes" id="UP001500394">
    <property type="component" value="Unassembled WGS sequence"/>
</dbReference>
<evidence type="ECO:0000313" key="2">
    <source>
        <dbReference type="EMBL" id="GAA4514273.1"/>
    </source>
</evidence>
<organism evidence="2 3">
    <name type="scientific">Sphingobacterium thermophilum</name>
    <dbReference type="NCBI Taxonomy" id="768534"/>
    <lineage>
        <taxon>Bacteria</taxon>
        <taxon>Pseudomonadati</taxon>
        <taxon>Bacteroidota</taxon>
        <taxon>Sphingobacteriia</taxon>
        <taxon>Sphingobacteriales</taxon>
        <taxon>Sphingobacteriaceae</taxon>
        <taxon>Sphingobacterium</taxon>
    </lineage>
</organism>
<evidence type="ECO:0000259" key="1">
    <source>
        <dbReference type="Pfam" id="PF17775"/>
    </source>
</evidence>
<dbReference type="PANTHER" id="PTHR33747">
    <property type="entry name" value="UPF0225 PROTEIN SCO1677"/>
    <property type="match status" value="1"/>
</dbReference>
<dbReference type="EMBL" id="BAABGR010000011">
    <property type="protein sequence ID" value="GAA4514273.1"/>
    <property type="molecule type" value="Genomic_DNA"/>
</dbReference>
<dbReference type="InterPro" id="IPR032710">
    <property type="entry name" value="NTF2-like_dom_sf"/>
</dbReference>
<keyword evidence="3" id="KW-1185">Reference proteome</keyword>
<comment type="caution">
    <text evidence="2">The sequence shown here is derived from an EMBL/GenBank/DDBJ whole genome shotgun (WGS) entry which is preliminary data.</text>
</comment>
<evidence type="ECO:0000313" key="3">
    <source>
        <dbReference type="Proteomes" id="UP001500394"/>
    </source>
</evidence>
<accession>A0ABP8QZV7</accession>
<dbReference type="InterPro" id="IPR004027">
    <property type="entry name" value="SEC_C_motif"/>
</dbReference>
<feature type="domain" description="YchJ-like middle NTF2-like" evidence="1">
    <location>
        <begin position="31"/>
        <end position="124"/>
    </location>
</feature>
<dbReference type="InterPro" id="IPR048469">
    <property type="entry name" value="YchJ-like_M"/>
</dbReference>
<name>A0ABP8QZV7_9SPHI</name>
<dbReference type="PANTHER" id="PTHR33747:SF1">
    <property type="entry name" value="ADENYLATE CYCLASE-ASSOCIATED CAP C-TERMINAL DOMAIN-CONTAINING PROTEIN"/>
    <property type="match status" value="1"/>
</dbReference>